<evidence type="ECO:0000256" key="6">
    <source>
        <dbReference type="ARBA" id="ARBA00022603"/>
    </source>
</evidence>
<evidence type="ECO:0000256" key="4">
    <source>
        <dbReference type="ARBA" id="ARBA00013346"/>
    </source>
</evidence>
<proteinExistence type="inferred from homology"/>
<dbReference type="InterPro" id="IPR029063">
    <property type="entry name" value="SAM-dependent_MTases_sf"/>
</dbReference>
<dbReference type="PANTHER" id="PTHR11579">
    <property type="entry name" value="PROTEIN-L-ISOASPARTATE O-METHYLTRANSFERASE"/>
    <property type="match status" value="1"/>
</dbReference>
<evidence type="ECO:0000313" key="12">
    <source>
        <dbReference type="EMBL" id="MBE1560229.1"/>
    </source>
</evidence>
<evidence type="ECO:0000256" key="7">
    <source>
        <dbReference type="ARBA" id="ARBA00022679"/>
    </source>
</evidence>
<dbReference type="PANTHER" id="PTHR11579:SF0">
    <property type="entry name" value="PROTEIN-L-ISOASPARTATE(D-ASPARTATE) O-METHYLTRANSFERASE"/>
    <property type="match status" value="1"/>
</dbReference>
<dbReference type="GO" id="GO:0004719">
    <property type="term" value="F:protein-L-isoaspartate (D-aspartate) O-methyltransferase activity"/>
    <property type="evidence" value="ECO:0007669"/>
    <property type="project" value="UniProtKB-EC"/>
</dbReference>
<dbReference type="CDD" id="cd02440">
    <property type="entry name" value="AdoMet_MTases"/>
    <property type="match status" value="1"/>
</dbReference>
<dbReference type="NCBIfam" id="TIGR04364">
    <property type="entry name" value="methyltran_FxLD"/>
    <property type="match status" value="1"/>
</dbReference>
<dbReference type="EC" id="2.1.1.77" evidence="3"/>
<keyword evidence="13" id="KW-1185">Reference proteome</keyword>
<evidence type="ECO:0000256" key="3">
    <source>
        <dbReference type="ARBA" id="ARBA00011890"/>
    </source>
</evidence>
<dbReference type="EMBL" id="JADBEF010000001">
    <property type="protein sequence ID" value="MBE1560229.1"/>
    <property type="molecule type" value="Genomic_DNA"/>
</dbReference>
<dbReference type="InterPro" id="IPR000682">
    <property type="entry name" value="PCMT"/>
</dbReference>
<comment type="similarity">
    <text evidence="2">Belongs to the methyltransferase superfamily. L-isoaspartyl/D-aspartyl protein methyltransferase family.</text>
</comment>
<keyword evidence="7 12" id="KW-0808">Transferase</keyword>
<dbReference type="Pfam" id="PF01135">
    <property type="entry name" value="PCMT"/>
    <property type="match status" value="1"/>
</dbReference>
<keyword evidence="8" id="KW-0949">S-adenosyl-L-methionine</keyword>
<gene>
    <name evidence="12" type="ORF">H4W81_003008</name>
</gene>
<name>A0ABR9KDX7_9ACTN</name>
<evidence type="ECO:0000256" key="9">
    <source>
        <dbReference type="ARBA" id="ARBA00030757"/>
    </source>
</evidence>
<accession>A0ABR9KDX7</accession>
<keyword evidence="5" id="KW-0963">Cytoplasm</keyword>
<comment type="caution">
    <text evidence="12">The sequence shown here is derived from an EMBL/GenBank/DDBJ whole genome shotgun (WGS) entry which is preliminary data.</text>
</comment>
<evidence type="ECO:0000313" key="13">
    <source>
        <dbReference type="Proteomes" id="UP000661607"/>
    </source>
</evidence>
<dbReference type="Proteomes" id="UP000661607">
    <property type="component" value="Unassembled WGS sequence"/>
</dbReference>
<evidence type="ECO:0000256" key="5">
    <source>
        <dbReference type="ARBA" id="ARBA00022490"/>
    </source>
</evidence>
<organism evidence="12 13">
    <name type="scientific">Nonomuraea africana</name>
    <dbReference type="NCBI Taxonomy" id="46171"/>
    <lineage>
        <taxon>Bacteria</taxon>
        <taxon>Bacillati</taxon>
        <taxon>Actinomycetota</taxon>
        <taxon>Actinomycetes</taxon>
        <taxon>Streptosporangiales</taxon>
        <taxon>Streptosporangiaceae</taxon>
        <taxon>Nonomuraea</taxon>
    </lineage>
</organism>
<evidence type="ECO:0000256" key="1">
    <source>
        <dbReference type="ARBA" id="ARBA00004496"/>
    </source>
</evidence>
<keyword evidence="6 12" id="KW-0489">Methyltransferase</keyword>
<reference evidence="12 13" key="1">
    <citation type="submission" date="2020-10" db="EMBL/GenBank/DDBJ databases">
        <title>Sequencing the genomes of 1000 actinobacteria strains.</title>
        <authorList>
            <person name="Klenk H.-P."/>
        </authorList>
    </citation>
    <scope>NUCLEOTIDE SEQUENCE [LARGE SCALE GENOMIC DNA]</scope>
    <source>
        <strain evidence="12 13">DSM 43748</strain>
    </source>
</reference>
<evidence type="ECO:0000256" key="8">
    <source>
        <dbReference type="ARBA" id="ARBA00022691"/>
    </source>
</evidence>
<dbReference type="GO" id="GO:0032259">
    <property type="term" value="P:methylation"/>
    <property type="evidence" value="ECO:0007669"/>
    <property type="project" value="UniProtKB-KW"/>
</dbReference>
<dbReference type="SUPFAM" id="SSF53335">
    <property type="entry name" value="S-adenosyl-L-methionine-dependent methyltransferases"/>
    <property type="match status" value="1"/>
</dbReference>
<dbReference type="RefSeq" id="WP_192775341.1">
    <property type="nucleotide sequence ID" value="NZ_BAAASY010000029.1"/>
</dbReference>
<evidence type="ECO:0000256" key="2">
    <source>
        <dbReference type="ARBA" id="ARBA00005369"/>
    </source>
</evidence>
<dbReference type="Gene3D" id="3.40.50.150">
    <property type="entry name" value="Vaccinia Virus protein VP39"/>
    <property type="match status" value="1"/>
</dbReference>
<evidence type="ECO:0000256" key="10">
    <source>
        <dbReference type="ARBA" id="ARBA00031323"/>
    </source>
</evidence>
<protein>
    <recommendedName>
        <fullName evidence="4">Protein-L-isoaspartate O-methyltransferase</fullName>
        <ecNumber evidence="3">2.1.1.77</ecNumber>
    </recommendedName>
    <alternativeName>
        <fullName evidence="11">L-isoaspartyl protein carboxyl methyltransferase</fullName>
    </alternativeName>
    <alternativeName>
        <fullName evidence="9">Protein L-isoaspartyl methyltransferase</fullName>
    </alternativeName>
    <alternativeName>
        <fullName evidence="10">Protein-beta-aspartate methyltransferase</fullName>
    </alternativeName>
</protein>
<sequence>MTADTPPLESPDRLRADMVATLIEQGSITSPEVEAAFVAVPREKFAPEAALSAVYSAQDVVVTKRDAAGKATSSVSAPWLQAEMLEAARLFRGAKVLEIGSGGYNAALIAEIVGEEGLVVTVDIDPFVIERAARFLAETGYPQVKVVLGDAEHAAEEHAPERGYDAILVTVGAWDCPWGHLLTQAGRMVIPLRFSTITRAFTFVRDGDRFVGLDPTVCGFVTIQGAGAYLDQEAALADGAVTLTIESGPRLDVAALEQALTGERAELWTGVTAAIGEPFDSMHLWIASVDDRFGMIWRDPDRGGDLVNLAMRWYCPVLISPHSFAYLTLREIPRGNDAEERRWEFGAIGHGRGRAELARRLHDHVLVWDREWRAHPGPDFTLHPADAAVPTPAVGRVFPKRHTQLVMAWM</sequence>
<evidence type="ECO:0000256" key="11">
    <source>
        <dbReference type="ARBA" id="ARBA00031350"/>
    </source>
</evidence>
<dbReference type="InterPro" id="IPR027573">
    <property type="entry name" value="Methyltran_FxLD"/>
</dbReference>
<comment type="subcellular location">
    <subcellularLocation>
        <location evidence="1">Cytoplasm</location>
    </subcellularLocation>
</comment>